<dbReference type="EMBL" id="JAUFQS010000003">
    <property type="protein sequence ID" value="MDN3686596.1"/>
    <property type="molecule type" value="Genomic_DNA"/>
</dbReference>
<feature type="transmembrane region" description="Helical" evidence="1">
    <location>
        <begin position="41"/>
        <end position="60"/>
    </location>
</feature>
<proteinExistence type="predicted"/>
<evidence type="ECO:0000313" key="3">
    <source>
        <dbReference type="Proteomes" id="UP001236663"/>
    </source>
</evidence>
<evidence type="ECO:0008006" key="4">
    <source>
        <dbReference type="Google" id="ProtNLM"/>
    </source>
</evidence>
<keyword evidence="3" id="KW-1185">Reference proteome</keyword>
<sequence>MVYKETQSLKRTWLIPLVLLIQLVVGVLGLTGGYATGQAEQGWISFGIVLLVTVPLLLLFSSMRLETRMDAFGLSFRSPPFINSWRKYKWEEVEDIQLLSTRPPGWIGGLGLHLGWSIGIRMGLNGEWRYVFSSGHAVRILLKDSKFVLSTRRPEDLMAAWEEWKVGK</sequence>
<organism evidence="2 3">
    <name type="scientific">Cyclobacterium jeungdonense</name>
    <dbReference type="NCBI Taxonomy" id="708087"/>
    <lineage>
        <taxon>Bacteria</taxon>
        <taxon>Pseudomonadati</taxon>
        <taxon>Bacteroidota</taxon>
        <taxon>Cytophagia</taxon>
        <taxon>Cytophagales</taxon>
        <taxon>Cyclobacteriaceae</taxon>
        <taxon>Cyclobacterium</taxon>
    </lineage>
</organism>
<protein>
    <recommendedName>
        <fullName evidence="4">Bacterial Pleckstrin homology domain-containing protein</fullName>
    </recommendedName>
</protein>
<feature type="transmembrane region" description="Helical" evidence="1">
    <location>
        <begin position="12"/>
        <end position="35"/>
    </location>
</feature>
<dbReference type="Proteomes" id="UP001236663">
    <property type="component" value="Unassembled WGS sequence"/>
</dbReference>
<evidence type="ECO:0000256" key="1">
    <source>
        <dbReference type="SAM" id="Phobius"/>
    </source>
</evidence>
<accession>A0ABT8C4A8</accession>
<gene>
    <name evidence="2" type="ORF">QWZ15_02035</name>
</gene>
<comment type="caution">
    <text evidence="2">The sequence shown here is derived from an EMBL/GenBank/DDBJ whole genome shotgun (WGS) entry which is preliminary data.</text>
</comment>
<keyword evidence="1" id="KW-0812">Transmembrane</keyword>
<evidence type="ECO:0000313" key="2">
    <source>
        <dbReference type="EMBL" id="MDN3686596.1"/>
    </source>
</evidence>
<name>A0ABT8C4A8_9BACT</name>
<reference evidence="3" key="1">
    <citation type="journal article" date="2019" name="Int. J. Syst. Evol. Microbiol.">
        <title>The Global Catalogue of Microorganisms (GCM) 10K type strain sequencing project: providing services to taxonomists for standard genome sequencing and annotation.</title>
        <authorList>
            <consortium name="The Broad Institute Genomics Platform"/>
            <consortium name="The Broad Institute Genome Sequencing Center for Infectious Disease"/>
            <person name="Wu L."/>
            <person name="Ma J."/>
        </authorList>
    </citation>
    <scope>NUCLEOTIDE SEQUENCE [LARGE SCALE GENOMIC DNA]</scope>
    <source>
        <strain evidence="3">CECT 7706</strain>
    </source>
</reference>
<keyword evidence="1" id="KW-0472">Membrane</keyword>
<dbReference type="RefSeq" id="WP_163384752.1">
    <property type="nucleotide sequence ID" value="NZ_JAUFQS010000003.1"/>
</dbReference>
<keyword evidence="1" id="KW-1133">Transmembrane helix</keyword>